<proteinExistence type="predicted"/>
<dbReference type="Pfam" id="PF00582">
    <property type="entry name" value="Usp"/>
    <property type="match status" value="1"/>
</dbReference>
<evidence type="ECO:0000259" key="1">
    <source>
        <dbReference type="Pfam" id="PF00582"/>
    </source>
</evidence>
<organism evidence="2 3">
    <name type="scientific">Branchiibius cervicis</name>
    <dbReference type="NCBI Taxonomy" id="908252"/>
    <lineage>
        <taxon>Bacteria</taxon>
        <taxon>Bacillati</taxon>
        <taxon>Actinomycetota</taxon>
        <taxon>Actinomycetes</taxon>
        <taxon>Micrococcales</taxon>
        <taxon>Dermacoccaceae</taxon>
        <taxon>Branchiibius</taxon>
    </lineage>
</organism>
<gene>
    <name evidence="2" type="ORF">ACFQBT_09900</name>
</gene>
<accession>A0ABW2AUE4</accession>
<dbReference type="Gene3D" id="3.40.50.12370">
    <property type="match status" value="1"/>
</dbReference>
<protein>
    <submittedName>
        <fullName evidence="2">Universal stress protein</fullName>
    </submittedName>
</protein>
<dbReference type="RefSeq" id="WP_377822355.1">
    <property type="nucleotide sequence ID" value="NZ_JBHSWJ010000002.1"/>
</dbReference>
<reference evidence="3" key="1">
    <citation type="journal article" date="2019" name="Int. J. Syst. Evol. Microbiol.">
        <title>The Global Catalogue of Microorganisms (GCM) 10K type strain sequencing project: providing services to taxonomists for standard genome sequencing and annotation.</title>
        <authorList>
            <consortium name="The Broad Institute Genomics Platform"/>
            <consortium name="The Broad Institute Genome Sequencing Center for Infectious Disease"/>
            <person name="Wu L."/>
            <person name="Ma J."/>
        </authorList>
    </citation>
    <scope>NUCLEOTIDE SEQUENCE [LARGE SCALE GENOMIC DNA]</scope>
    <source>
        <strain evidence="3">NBRC 106593</strain>
    </source>
</reference>
<dbReference type="CDD" id="cd00293">
    <property type="entry name" value="USP-like"/>
    <property type="match status" value="1"/>
</dbReference>
<name>A0ABW2AUE4_9MICO</name>
<dbReference type="InterPro" id="IPR006016">
    <property type="entry name" value="UspA"/>
</dbReference>
<keyword evidence="3" id="KW-1185">Reference proteome</keyword>
<dbReference type="EMBL" id="JBHSWJ010000002">
    <property type="protein sequence ID" value="MFC6714105.1"/>
    <property type="molecule type" value="Genomic_DNA"/>
</dbReference>
<feature type="domain" description="UspA" evidence="1">
    <location>
        <begin position="35"/>
        <end position="172"/>
    </location>
</feature>
<comment type="caution">
    <text evidence="2">The sequence shown here is derived from an EMBL/GenBank/DDBJ whole genome shotgun (WGS) entry which is preliminary data.</text>
</comment>
<evidence type="ECO:0000313" key="2">
    <source>
        <dbReference type="EMBL" id="MFC6714105.1"/>
    </source>
</evidence>
<sequence length="178" mass="19086">MGQISLGSTSDRLVHSSSIPVGLAPRGYRPNDERIRRVVLAVRPGRTDLGLTGEAAALCNWLGVPATLVTFAVRDSAALTIFADQGVFDSWRADAVAVQERIGQALAQSGVTTHRSGVLVGSRWSRATDQFDWLPGDLLVLGSSEHAPVARVFLGSTATRIVRTSPVPTVLLPHRRRV</sequence>
<dbReference type="Proteomes" id="UP001596356">
    <property type="component" value="Unassembled WGS sequence"/>
</dbReference>
<dbReference type="SUPFAM" id="SSF52402">
    <property type="entry name" value="Adenine nucleotide alpha hydrolases-like"/>
    <property type="match status" value="1"/>
</dbReference>
<evidence type="ECO:0000313" key="3">
    <source>
        <dbReference type="Proteomes" id="UP001596356"/>
    </source>
</evidence>